<proteinExistence type="predicted"/>
<protein>
    <submittedName>
        <fullName evidence="1">Uncharacterized protein</fullName>
    </submittedName>
</protein>
<name>A0A0K1Y4N3_9CAUD</name>
<dbReference type="KEGG" id="vg:26518492"/>
<dbReference type="Proteomes" id="UP000204179">
    <property type="component" value="Segment"/>
</dbReference>
<keyword evidence="2" id="KW-1185">Reference proteome</keyword>
<dbReference type="GeneID" id="26518492"/>
<sequence>MKWVMTESEAYAAYVSPDDRRSELFGYYGSYCVAEEAVKGQSWWGSDGTVNRKPTELITFTDENGESWTFPKKAAITVQEETPEAKRKRLEKIKEAALAKLNPDEREALGL</sequence>
<reference evidence="1 2" key="1">
    <citation type="submission" date="2015-07" db="EMBL/GenBank/DDBJ databases">
        <title>Isolation and characterization of JD18-a novel lytic bacteriophage for Klebsiella pneumoniae.</title>
        <authorList>
            <person name="Fan J."/>
            <person name="Zhang X."/>
            <person name="Guo X."/>
            <person name="He P."/>
            <person name="Zhang Y."/>
        </authorList>
    </citation>
    <scope>NUCLEOTIDE SEQUENCE [LARGE SCALE GENOMIC DNA]</scope>
</reference>
<dbReference type="EMBL" id="KT239446">
    <property type="protein sequence ID" value="AKY01948.1"/>
    <property type="molecule type" value="Genomic_DNA"/>
</dbReference>
<evidence type="ECO:0000313" key="2">
    <source>
        <dbReference type="Proteomes" id="UP000204179"/>
    </source>
</evidence>
<organism evidence="1 2">
    <name type="scientific">Klebsiella phage JD18</name>
    <dbReference type="NCBI Taxonomy" id="1698360"/>
    <lineage>
        <taxon>Viruses</taxon>
        <taxon>Duplodnaviria</taxon>
        <taxon>Heunggongvirae</taxon>
        <taxon>Uroviricota</taxon>
        <taxon>Caudoviricetes</taxon>
        <taxon>Pantevenvirales</taxon>
        <taxon>Straboviridae</taxon>
        <taxon>Tevenvirinae</taxon>
        <taxon>Jiaodavirus</taxon>
        <taxon>Jiaodavirus jd18</taxon>
    </lineage>
</organism>
<evidence type="ECO:0000313" key="1">
    <source>
        <dbReference type="EMBL" id="AKY01948.1"/>
    </source>
</evidence>
<accession>A0A0K1Y4N3</accession>
<gene>
    <name evidence="1" type="ORF">JD18_077</name>
</gene>
<dbReference type="RefSeq" id="YP_009190658.1">
    <property type="nucleotide sequence ID" value="NC_028686.1"/>
</dbReference>